<gene>
    <name evidence="3" type="ORF">pdam_00011644</name>
</gene>
<dbReference type="InterPro" id="IPR011042">
    <property type="entry name" value="6-blade_b-propeller_TolB-like"/>
</dbReference>
<sequence>MAPDGKELLETVFGLLTKKVRKTKERMLEEDVVSEIESIKFQLDALAKSHLLTSITLFKEGVLSLFKILDRKERGDYRMETAQLTADLSAENPKDVSQESPTGLSSTFYRGLQDFKLENLDEEGHRALLTAKEDFHQARLKATEAFNNESLSTLNRIQATAIRVAAKILENVDHPQEALAVCKLSLDDLHSLKRVQESFSGELTKGFRRPLFGKEERRQIIASVCQMNRVIYDVMSMIGKSGELLSLPLIGEGKDAINPLHDSRVAEILCRLDMEQFSVQPLTLGQQDEKDNQLKIPQGIAADSQGRIIVGDEWDCNVKVYDGFGKFQYSFPCPPSGDPNIVSSIADIATDDSDNAYILIEVEKSTMAYYQVYAFTKQAVLQCFSLKEEPRKVLRMTLNKENEVLVIADVLDQSYTKSIVEVYNKAGQFLHSFGEQHLKCSQDLTVAGDGRILVLDKDDDCSLTIHVFLPNGKHSFQFNVDKQEEPCNQRSRPSIACYQALNNVVVAVPCKNSMGTGHCVKITVYALKDDRHESVRSIELAANEQVSTRGITVTFKGHVAVAILDRSEGNSRAIFV</sequence>
<evidence type="ECO:0000256" key="2">
    <source>
        <dbReference type="PROSITE-ProRule" id="PRU00504"/>
    </source>
</evidence>
<accession>A0A3M6UDW8</accession>
<organism evidence="3 4">
    <name type="scientific">Pocillopora damicornis</name>
    <name type="common">Cauliflower coral</name>
    <name type="synonym">Millepora damicornis</name>
    <dbReference type="NCBI Taxonomy" id="46731"/>
    <lineage>
        <taxon>Eukaryota</taxon>
        <taxon>Metazoa</taxon>
        <taxon>Cnidaria</taxon>
        <taxon>Anthozoa</taxon>
        <taxon>Hexacorallia</taxon>
        <taxon>Scleractinia</taxon>
        <taxon>Astrocoeniina</taxon>
        <taxon>Pocilloporidae</taxon>
        <taxon>Pocillopora</taxon>
    </lineage>
</organism>
<keyword evidence="4" id="KW-1185">Reference proteome</keyword>
<dbReference type="GO" id="GO:0008270">
    <property type="term" value="F:zinc ion binding"/>
    <property type="evidence" value="ECO:0007669"/>
    <property type="project" value="UniProtKB-KW"/>
</dbReference>
<dbReference type="PROSITE" id="PS51125">
    <property type="entry name" value="NHL"/>
    <property type="match status" value="1"/>
</dbReference>
<name>A0A3M6UDW8_POCDA</name>
<dbReference type="SUPFAM" id="SSF101898">
    <property type="entry name" value="NHL repeat"/>
    <property type="match status" value="1"/>
</dbReference>
<dbReference type="AlphaFoldDB" id="A0A3M6UDW8"/>
<dbReference type="InterPro" id="IPR050952">
    <property type="entry name" value="TRIM-NHL_E3_ligases"/>
</dbReference>
<dbReference type="PANTHER" id="PTHR24104">
    <property type="entry name" value="E3 UBIQUITIN-PROTEIN LIGASE NHLRC1-RELATED"/>
    <property type="match status" value="1"/>
</dbReference>
<proteinExistence type="predicted"/>
<dbReference type="InterPro" id="IPR001258">
    <property type="entry name" value="NHL_repeat"/>
</dbReference>
<evidence type="ECO:0000256" key="1">
    <source>
        <dbReference type="ARBA" id="ARBA00022737"/>
    </source>
</evidence>
<keyword evidence="1" id="KW-0677">Repeat</keyword>
<protein>
    <submittedName>
        <fullName evidence="3">Uncharacterized protein</fullName>
    </submittedName>
</protein>
<comment type="caution">
    <text evidence="3">The sequence shown here is derived from an EMBL/GenBank/DDBJ whole genome shotgun (WGS) entry which is preliminary data.</text>
</comment>
<dbReference type="PANTHER" id="PTHR24104:SF25">
    <property type="entry name" value="PROTEIN LIN-41"/>
    <property type="match status" value="1"/>
</dbReference>
<dbReference type="OrthoDB" id="5971444at2759"/>
<dbReference type="GO" id="GO:0061630">
    <property type="term" value="F:ubiquitin protein ligase activity"/>
    <property type="evidence" value="ECO:0007669"/>
    <property type="project" value="TreeGrafter"/>
</dbReference>
<dbReference type="EMBL" id="RCHS01001719">
    <property type="protein sequence ID" value="RMX51766.1"/>
    <property type="molecule type" value="Genomic_DNA"/>
</dbReference>
<reference evidence="3 4" key="1">
    <citation type="journal article" date="2018" name="Sci. Rep.">
        <title>Comparative analysis of the Pocillopora damicornis genome highlights role of immune system in coral evolution.</title>
        <authorList>
            <person name="Cunning R."/>
            <person name="Bay R.A."/>
            <person name="Gillette P."/>
            <person name="Baker A.C."/>
            <person name="Traylor-Knowles N."/>
        </authorList>
    </citation>
    <scope>NUCLEOTIDE SEQUENCE [LARGE SCALE GENOMIC DNA]</scope>
    <source>
        <strain evidence="3">RSMAS</strain>
        <tissue evidence="3">Whole animal</tissue>
    </source>
</reference>
<evidence type="ECO:0000313" key="3">
    <source>
        <dbReference type="EMBL" id="RMX51766.1"/>
    </source>
</evidence>
<dbReference type="GO" id="GO:0000209">
    <property type="term" value="P:protein polyubiquitination"/>
    <property type="evidence" value="ECO:0007669"/>
    <property type="project" value="TreeGrafter"/>
</dbReference>
<dbReference type="Gene3D" id="2.120.10.30">
    <property type="entry name" value="TolB, C-terminal domain"/>
    <property type="match status" value="1"/>
</dbReference>
<dbReference type="GO" id="GO:0043161">
    <property type="term" value="P:proteasome-mediated ubiquitin-dependent protein catabolic process"/>
    <property type="evidence" value="ECO:0007669"/>
    <property type="project" value="TreeGrafter"/>
</dbReference>
<evidence type="ECO:0000313" key="4">
    <source>
        <dbReference type="Proteomes" id="UP000275408"/>
    </source>
</evidence>
<feature type="repeat" description="NHL" evidence="2">
    <location>
        <begin position="291"/>
        <end position="324"/>
    </location>
</feature>
<dbReference type="Proteomes" id="UP000275408">
    <property type="component" value="Unassembled WGS sequence"/>
</dbReference>